<dbReference type="Pfam" id="PF03992">
    <property type="entry name" value="ABM"/>
    <property type="match status" value="1"/>
</dbReference>
<proteinExistence type="predicted"/>
<dbReference type="PROSITE" id="PS51725">
    <property type="entry name" value="ABM"/>
    <property type="match status" value="1"/>
</dbReference>
<evidence type="ECO:0000313" key="2">
    <source>
        <dbReference type="EMBL" id="SBW18685.1"/>
    </source>
</evidence>
<dbReference type="Gene3D" id="3.30.70.100">
    <property type="match status" value="1"/>
</dbReference>
<gene>
    <name evidence="2" type="ORF">FDG2_0770</name>
</gene>
<dbReference type="InterPro" id="IPR011008">
    <property type="entry name" value="Dimeric_a/b-barrel"/>
</dbReference>
<evidence type="ECO:0000259" key="1">
    <source>
        <dbReference type="PROSITE" id="PS51725"/>
    </source>
</evidence>
<sequence>MIRATLRMRVLPGREQDFADAWEKVAMATSRTPGNLRQSLLRGGPREYVITSDWESRDAFHTFERSPEQDALTAPLRELRETAQMDISEIVLHVEKEDKIS</sequence>
<evidence type="ECO:0000313" key="3">
    <source>
        <dbReference type="Proteomes" id="UP000199013"/>
    </source>
</evidence>
<dbReference type="InterPro" id="IPR007138">
    <property type="entry name" value="ABM_dom"/>
</dbReference>
<accession>A0A1C3NU80</accession>
<keyword evidence="3" id="KW-1185">Reference proteome</keyword>
<dbReference type="AlphaFoldDB" id="A0A1C3NU80"/>
<name>A0A1C3NU80_9ACTN</name>
<organism evidence="2 3">
    <name type="scientific">Candidatus Protofrankia californiensis</name>
    <dbReference type="NCBI Taxonomy" id="1839754"/>
    <lineage>
        <taxon>Bacteria</taxon>
        <taxon>Bacillati</taxon>
        <taxon>Actinomycetota</taxon>
        <taxon>Actinomycetes</taxon>
        <taxon>Frankiales</taxon>
        <taxon>Frankiaceae</taxon>
        <taxon>Protofrankia</taxon>
    </lineage>
</organism>
<dbReference type="SUPFAM" id="SSF54909">
    <property type="entry name" value="Dimeric alpha+beta barrel"/>
    <property type="match status" value="1"/>
</dbReference>
<dbReference type="Proteomes" id="UP000199013">
    <property type="component" value="Unassembled WGS sequence"/>
</dbReference>
<dbReference type="EMBL" id="FLUV01000305">
    <property type="protein sequence ID" value="SBW18685.1"/>
    <property type="molecule type" value="Genomic_DNA"/>
</dbReference>
<reference evidence="3" key="1">
    <citation type="submission" date="2016-02" db="EMBL/GenBank/DDBJ databases">
        <authorList>
            <person name="Wibberg D."/>
        </authorList>
    </citation>
    <scope>NUCLEOTIDE SEQUENCE [LARGE SCALE GENOMIC DNA]</scope>
</reference>
<feature type="domain" description="ABM" evidence="1">
    <location>
        <begin position="2"/>
        <end position="91"/>
    </location>
</feature>
<protein>
    <recommendedName>
        <fullName evidence="1">ABM domain-containing protein</fullName>
    </recommendedName>
</protein>